<dbReference type="OrthoDB" id="9800855at2"/>
<sequence>MPELPEVETTRRGIAPTVEGSALRRLVVRERRMRWPIPDGLEALVAGRRIHAAGRRGKYLLLEFDHGWLIVHLGMSGSLRHVHPDEPPRKHDHVDWVFDHATLRMHDPRRFGAVLWHPAEAGPVEAHPLLASLGIEPFDERFDGAWLHRHTRGRSTAVKQALLMGDIVVGVGNIYASESLFRAGINPRTQAGRIALPRYDRLAQAVRDTLGDAIEAGGSSLRDYVGAGGESGYFQISARVYDRAGLPCRICETPIRRLIQGQRATYFCPRCQK</sequence>
<evidence type="ECO:0000259" key="16">
    <source>
        <dbReference type="PROSITE" id="PS51066"/>
    </source>
</evidence>
<feature type="binding site" evidence="15">
    <location>
        <position position="154"/>
    </location>
    <ligand>
        <name>DNA</name>
        <dbReference type="ChEBI" id="CHEBI:16991"/>
    </ligand>
</feature>
<dbReference type="InterPro" id="IPR010979">
    <property type="entry name" value="Ribosomal_uS13-like_H2TH"/>
</dbReference>
<dbReference type="PROSITE" id="PS51066">
    <property type="entry name" value="ZF_FPG_2"/>
    <property type="match status" value="1"/>
</dbReference>
<dbReference type="EC" id="4.2.99.18" evidence="15"/>
<feature type="domain" description="Formamidopyrimidine-DNA glycosylase catalytic" evidence="17">
    <location>
        <begin position="2"/>
        <end position="112"/>
    </location>
</feature>
<feature type="active site" description="Proton donor; for beta-elimination activity" evidence="15">
    <location>
        <position position="58"/>
    </location>
</feature>
<dbReference type="InterPro" id="IPR015886">
    <property type="entry name" value="H2TH_FPG"/>
</dbReference>
<dbReference type="Pfam" id="PF01149">
    <property type="entry name" value="Fapy_DNA_glyco"/>
    <property type="match status" value="1"/>
</dbReference>
<dbReference type="EMBL" id="UWPJ01000008">
    <property type="protein sequence ID" value="VCU68852.1"/>
    <property type="molecule type" value="Genomic_DNA"/>
</dbReference>
<dbReference type="RefSeq" id="WP_124078105.1">
    <property type="nucleotide sequence ID" value="NZ_UWPJ01000008.1"/>
</dbReference>
<keyword evidence="8 15" id="KW-0862">Zinc</keyword>
<evidence type="ECO:0000256" key="13">
    <source>
        <dbReference type="ARBA" id="ARBA00023295"/>
    </source>
</evidence>
<dbReference type="Gene3D" id="3.20.190.10">
    <property type="entry name" value="MutM-like, N-terminal"/>
    <property type="match status" value="1"/>
</dbReference>
<dbReference type="GO" id="GO:0140078">
    <property type="term" value="F:class I DNA-(apurinic or apyrimidinic site) endonuclease activity"/>
    <property type="evidence" value="ECO:0007669"/>
    <property type="project" value="UniProtKB-EC"/>
</dbReference>
<dbReference type="FunFam" id="3.20.190.10:FF:000001">
    <property type="entry name" value="Formamidopyrimidine-DNA glycosylase"/>
    <property type="match status" value="1"/>
</dbReference>
<evidence type="ECO:0000256" key="5">
    <source>
        <dbReference type="ARBA" id="ARBA00022763"/>
    </source>
</evidence>
<dbReference type="PROSITE" id="PS51068">
    <property type="entry name" value="FPG_CAT"/>
    <property type="match status" value="1"/>
</dbReference>
<dbReference type="InterPro" id="IPR000214">
    <property type="entry name" value="Znf_DNA_glyclase/AP_lyase"/>
</dbReference>
<dbReference type="EC" id="3.2.2.23" evidence="15"/>
<gene>
    <name evidence="15 18" type="primary">mutM</name>
    <name evidence="15" type="synonym">fpg</name>
    <name evidence="18" type="ORF">PIGHUM_00911</name>
</gene>
<evidence type="ECO:0000313" key="19">
    <source>
        <dbReference type="Proteomes" id="UP000277294"/>
    </source>
</evidence>
<evidence type="ECO:0000256" key="9">
    <source>
        <dbReference type="ARBA" id="ARBA00023125"/>
    </source>
</evidence>
<dbReference type="HAMAP" id="MF_00103">
    <property type="entry name" value="Fapy_DNA_glycosyl"/>
    <property type="match status" value="1"/>
</dbReference>
<dbReference type="SUPFAM" id="SSF46946">
    <property type="entry name" value="S13-like H2TH domain"/>
    <property type="match status" value="1"/>
</dbReference>
<evidence type="ECO:0000256" key="12">
    <source>
        <dbReference type="ARBA" id="ARBA00023268"/>
    </source>
</evidence>
<dbReference type="SMART" id="SM01232">
    <property type="entry name" value="H2TH"/>
    <property type="match status" value="1"/>
</dbReference>
<dbReference type="InterPro" id="IPR012319">
    <property type="entry name" value="FPG_cat"/>
</dbReference>
<dbReference type="GO" id="GO:0003684">
    <property type="term" value="F:damaged DNA binding"/>
    <property type="evidence" value="ECO:0007669"/>
    <property type="project" value="InterPro"/>
</dbReference>
<evidence type="ECO:0000256" key="14">
    <source>
        <dbReference type="ARBA" id="ARBA00044632"/>
    </source>
</evidence>
<dbReference type="FunFam" id="1.10.8.50:FF:000003">
    <property type="entry name" value="Formamidopyrimidine-DNA glycosylase"/>
    <property type="match status" value="1"/>
</dbReference>
<dbReference type="Pfam" id="PF06831">
    <property type="entry name" value="H2TH"/>
    <property type="match status" value="1"/>
</dbReference>
<dbReference type="SUPFAM" id="SSF57716">
    <property type="entry name" value="Glucocorticoid receptor-like (DNA-binding domain)"/>
    <property type="match status" value="1"/>
</dbReference>
<proteinExistence type="inferred from homology"/>
<evidence type="ECO:0000256" key="4">
    <source>
        <dbReference type="ARBA" id="ARBA00022723"/>
    </source>
</evidence>
<dbReference type="NCBIfam" id="NF002211">
    <property type="entry name" value="PRK01103.1"/>
    <property type="match status" value="1"/>
</dbReference>
<evidence type="ECO:0000256" key="7">
    <source>
        <dbReference type="ARBA" id="ARBA00022801"/>
    </source>
</evidence>
<keyword evidence="6 15" id="KW-0863">Zinc-finger</keyword>
<feature type="active site" description="Proton donor" evidence="15">
    <location>
        <position position="3"/>
    </location>
</feature>
<evidence type="ECO:0000256" key="8">
    <source>
        <dbReference type="ARBA" id="ARBA00022833"/>
    </source>
</evidence>
<keyword evidence="5 15" id="KW-0227">DNA damage</keyword>
<dbReference type="GO" id="GO:0008270">
    <property type="term" value="F:zinc ion binding"/>
    <property type="evidence" value="ECO:0007669"/>
    <property type="project" value="UniProtKB-UniRule"/>
</dbReference>
<dbReference type="NCBIfam" id="TIGR00577">
    <property type="entry name" value="fpg"/>
    <property type="match status" value="1"/>
</dbReference>
<comment type="subunit">
    <text evidence="3 15">Monomer.</text>
</comment>
<dbReference type="PANTHER" id="PTHR22993:SF9">
    <property type="entry name" value="FORMAMIDOPYRIMIDINE-DNA GLYCOSYLASE"/>
    <property type="match status" value="1"/>
</dbReference>
<dbReference type="InterPro" id="IPR010663">
    <property type="entry name" value="Znf_FPG/IleRS"/>
</dbReference>
<dbReference type="Gene3D" id="1.10.8.50">
    <property type="match status" value="1"/>
</dbReference>
<dbReference type="CDD" id="cd08966">
    <property type="entry name" value="EcFpg-like_N"/>
    <property type="match status" value="1"/>
</dbReference>
<accession>A0A3P4AYJ2</accession>
<name>A0A3P4AYJ2_9BURK</name>
<feature type="domain" description="FPG-type" evidence="16">
    <location>
        <begin position="239"/>
        <end position="273"/>
    </location>
</feature>
<dbReference type="Proteomes" id="UP000277294">
    <property type="component" value="Unassembled WGS sequence"/>
</dbReference>
<evidence type="ECO:0000256" key="15">
    <source>
        <dbReference type="HAMAP-Rule" id="MF_00103"/>
    </source>
</evidence>
<dbReference type="SMART" id="SM00898">
    <property type="entry name" value="Fapy_DNA_glyco"/>
    <property type="match status" value="1"/>
</dbReference>
<dbReference type="GO" id="GO:0006284">
    <property type="term" value="P:base-excision repair"/>
    <property type="evidence" value="ECO:0007669"/>
    <property type="project" value="InterPro"/>
</dbReference>
<keyword evidence="9 15" id="KW-0238">DNA-binding</keyword>
<feature type="binding site" evidence="15">
    <location>
        <position position="109"/>
    </location>
    <ligand>
        <name>DNA</name>
        <dbReference type="ChEBI" id="CHEBI:16991"/>
    </ligand>
</feature>
<dbReference type="AlphaFoldDB" id="A0A3P4AYJ2"/>
<dbReference type="Pfam" id="PF06827">
    <property type="entry name" value="zf-FPG_IleRS"/>
    <property type="match status" value="1"/>
</dbReference>
<keyword evidence="11 15" id="KW-0456">Lyase</keyword>
<comment type="catalytic activity">
    <reaction evidence="14 15">
        <text>2'-deoxyribonucleotide-(2'-deoxyribose 5'-phosphate)-2'-deoxyribonucleotide-DNA = a 3'-end 2'-deoxyribonucleotide-(2,3-dehydro-2,3-deoxyribose 5'-phosphate)-DNA + a 5'-end 5'-phospho-2'-deoxyribonucleoside-DNA + H(+)</text>
        <dbReference type="Rhea" id="RHEA:66592"/>
        <dbReference type="Rhea" id="RHEA-COMP:13180"/>
        <dbReference type="Rhea" id="RHEA-COMP:16897"/>
        <dbReference type="Rhea" id="RHEA-COMP:17067"/>
        <dbReference type="ChEBI" id="CHEBI:15378"/>
        <dbReference type="ChEBI" id="CHEBI:136412"/>
        <dbReference type="ChEBI" id="CHEBI:157695"/>
        <dbReference type="ChEBI" id="CHEBI:167181"/>
        <dbReference type="EC" id="4.2.99.18"/>
    </reaction>
</comment>
<dbReference type="SUPFAM" id="SSF81624">
    <property type="entry name" value="N-terminal domain of MutM-like DNA repair proteins"/>
    <property type="match status" value="1"/>
</dbReference>
<evidence type="ECO:0000256" key="10">
    <source>
        <dbReference type="ARBA" id="ARBA00023204"/>
    </source>
</evidence>
<evidence type="ECO:0000256" key="1">
    <source>
        <dbReference type="ARBA" id="ARBA00001668"/>
    </source>
</evidence>
<dbReference type="InterPro" id="IPR020629">
    <property type="entry name" value="FPG_Glyclase"/>
</dbReference>
<comment type="catalytic activity">
    <reaction evidence="1 15">
        <text>Hydrolysis of DNA containing ring-opened 7-methylguanine residues, releasing 2,6-diamino-4-hydroxy-5-(N-methyl)formamidopyrimidine.</text>
        <dbReference type="EC" id="3.2.2.23"/>
    </reaction>
</comment>
<comment type="cofactor">
    <cofactor evidence="15">
        <name>Zn(2+)</name>
        <dbReference type="ChEBI" id="CHEBI:29105"/>
    </cofactor>
    <text evidence="15">Binds 1 zinc ion per subunit.</text>
</comment>
<evidence type="ECO:0000313" key="18">
    <source>
        <dbReference type="EMBL" id="VCU68852.1"/>
    </source>
</evidence>
<keyword evidence="13 15" id="KW-0326">Glycosidase</keyword>
<keyword evidence="12 15" id="KW-0511">Multifunctional enzyme</keyword>
<organism evidence="18 19">
    <name type="scientific">Pigmentiphaga humi</name>
    <dbReference type="NCBI Taxonomy" id="2478468"/>
    <lineage>
        <taxon>Bacteria</taxon>
        <taxon>Pseudomonadati</taxon>
        <taxon>Pseudomonadota</taxon>
        <taxon>Betaproteobacteria</taxon>
        <taxon>Burkholderiales</taxon>
        <taxon>Alcaligenaceae</taxon>
        <taxon>Pigmentiphaga</taxon>
    </lineage>
</organism>
<keyword evidence="7 15" id="KW-0378">Hydrolase</keyword>
<keyword evidence="10 15" id="KW-0234">DNA repair</keyword>
<feature type="active site" description="Proton donor; for delta-elimination activity" evidence="15">
    <location>
        <position position="263"/>
    </location>
</feature>
<evidence type="ECO:0000256" key="2">
    <source>
        <dbReference type="ARBA" id="ARBA00009409"/>
    </source>
</evidence>
<evidence type="ECO:0000259" key="17">
    <source>
        <dbReference type="PROSITE" id="PS51068"/>
    </source>
</evidence>
<reference evidence="18 19" key="1">
    <citation type="submission" date="2018-10" db="EMBL/GenBank/DDBJ databases">
        <authorList>
            <person name="Criscuolo A."/>
        </authorList>
    </citation>
    <scope>NUCLEOTIDE SEQUENCE [LARGE SCALE GENOMIC DNA]</scope>
    <source>
        <strain evidence="18">DnA1</strain>
    </source>
</reference>
<dbReference type="PANTHER" id="PTHR22993">
    <property type="entry name" value="FORMAMIDOPYRIMIDINE-DNA GLYCOSYLASE"/>
    <property type="match status" value="1"/>
</dbReference>
<evidence type="ECO:0000256" key="11">
    <source>
        <dbReference type="ARBA" id="ARBA00023239"/>
    </source>
</evidence>
<feature type="active site" description="Schiff-base intermediate with DNA" evidence="15">
    <location>
        <position position="2"/>
    </location>
</feature>
<keyword evidence="4 15" id="KW-0479">Metal-binding</keyword>
<feature type="binding site" evidence="15">
    <location>
        <position position="91"/>
    </location>
    <ligand>
        <name>DNA</name>
        <dbReference type="ChEBI" id="CHEBI:16991"/>
    </ligand>
</feature>
<evidence type="ECO:0000256" key="6">
    <source>
        <dbReference type="ARBA" id="ARBA00022771"/>
    </source>
</evidence>
<evidence type="ECO:0000256" key="3">
    <source>
        <dbReference type="ARBA" id="ARBA00011245"/>
    </source>
</evidence>
<comment type="function">
    <text evidence="15">Involved in base excision repair of DNA damaged by oxidation or by mutagenic agents. Acts as DNA glycosylase that recognizes and removes damaged bases. Has a preference for oxidized purines, such as 7,8-dihydro-8-oxoguanine (8-oxoG). Has AP (apurinic/apyrimidinic) lyase activity and introduces nicks in the DNA strand. Cleaves the DNA backbone by beta-delta elimination to generate a single-strand break at the site of the removed base with both 3'- and 5'-phosphates.</text>
</comment>
<keyword evidence="19" id="KW-1185">Reference proteome</keyword>
<protein>
    <recommendedName>
        <fullName evidence="15">Formamidopyrimidine-DNA glycosylase</fullName>
        <shortName evidence="15">Fapy-DNA glycosylase</shortName>
        <ecNumber evidence="15">3.2.2.23</ecNumber>
    </recommendedName>
    <alternativeName>
        <fullName evidence="15">DNA-(apurinic or apyrimidinic site) lyase MutM</fullName>
        <shortName evidence="15">AP lyase MutM</shortName>
        <ecNumber evidence="15">4.2.99.18</ecNumber>
    </alternativeName>
</protein>
<dbReference type="GO" id="GO:0034039">
    <property type="term" value="F:8-oxo-7,8-dihydroguanine DNA N-glycosylase activity"/>
    <property type="evidence" value="ECO:0007669"/>
    <property type="project" value="TreeGrafter"/>
</dbReference>
<dbReference type="InterPro" id="IPR035937">
    <property type="entry name" value="FPG_N"/>
</dbReference>
<comment type="similarity">
    <text evidence="2 15">Belongs to the FPG family.</text>
</comment>